<evidence type="ECO:0000256" key="1">
    <source>
        <dbReference type="SAM" id="SignalP"/>
    </source>
</evidence>
<evidence type="ECO:0008006" key="4">
    <source>
        <dbReference type="Google" id="ProtNLM"/>
    </source>
</evidence>
<protein>
    <recommendedName>
        <fullName evidence="4">Lipoprotein</fullName>
    </recommendedName>
</protein>
<dbReference type="Proteomes" id="UP000286931">
    <property type="component" value="Unassembled WGS sequence"/>
</dbReference>
<evidence type="ECO:0000313" key="2">
    <source>
        <dbReference type="EMBL" id="GCD99239.1"/>
    </source>
</evidence>
<comment type="caution">
    <text evidence="2">The sequence shown here is derived from an EMBL/GenBank/DDBJ whole genome shotgun (WGS) entry which is preliminary data.</text>
</comment>
<reference evidence="2 3" key="1">
    <citation type="submission" date="2018-12" db="EMBL/GenBank/DDBJ databases">
        <title>Draft genome sequence of Embleya hyalina NBRC 13850T.</title>
        <authorList>
            <person name="Komaki H."/>
            <person name="Hosoyama A."/>
            <person name="Kimura A."/>
            <person name="Ichikawa N."/>
            <person name="Tamura T."/>
        </authorList>
    </citation>
    <scope>NUCLEOTIDE SEQUENCE [LARGE SCALE GENOMIC DNA]</scope>
    <source>
        <strain evidence="2 3">NBRC 13850</strain>
    </source>
</reference>
<feature type="signal peptide" evidence="1">
    <location>
        <begin position="1"/>
        <end position="19"/>
    </location>
</feature>
<feature type="chain" id="PRO_5038750690" description="Lipoprotein" evidence="1">
    <location>
        <begin position="20"/>
        <end position="61"/>
    </location>
</feature>
<dbReference type="RefSeq" id="WP_126641044.1">
    <property type="nucleotide sequence ID" value="NZ_BIFH01000031.1"/>
</dbReference>
<keyword evidence="1" id="KW-0732">Signal</keyword>
<accession>A0A401YXB5</accession>
<dbReference type="AlphaFoldDB" id="A0A401YXB5"/>
<organism evidence="2 3">
    <name type="scientific">Embleya hyalina</name>
    <dbReference type="NCBI Taxonomy" id="516124"/>
    <lineage>
        <taxon>Bacteria</taxon>
        <taxon>Bacillati</taxon>
        <taxon>Actinomycetota</taxon>
        <taxon>Actinomycetes</taxon>
        <taxon>Kitasatosporales</taxon>
        <taxon>Streptomycetaceae</taxon>
        <taxon>Embleya</taxon>
    </lineage>
</organism>
<name>A0A401YXB5_9ACTN</name>
<sequence>MIRLRTVAPAVAAAVFLLAGCSDHDGPLAPDPNDTPVYRSNIYYYSGSPSPGLAWNSPTPQ</sequence>
<gene>
    <name evidence="2" type="ORF">EHYA_06953</name>
</gene>
<dbReference type="PROSITE" id="PS51257">
    <property type="entry name" value="PROKAR_LIPOPROTEIN"/>
    <property type="match status" value="1"/>
</dbReference>
<proteinExistence type="predicted"/>
<keyword evidence="3" id="KW-1185">Reference proteome</keyword>
<evidence type="ECO:0000313" key="3">
    <source>
        <dbReference type="Proteomes" id="UP000286931"/>
    </source>
</evidence>
<dbReference type="EMBL" id="BIFH01000031">
    <property type="protein sequence ID" value="GCD99239.1"/>
    <property type="molecule type" value="Genomic_DNA"/>
</dbReference>